<accession>A0ABQ5JDL9</accession>
<comment type="caution">
    <text evidence="4">The sequence shown here is derived from an EMBL/GenBank/DDBJ whole genome shotgun (WGS) entry which is preliminary data.</text>
</comment>
<dbReference type="InterPro" id="IPR054722">
    <property type="entry name" value="PolX-like_BBD"/>
</dbReference>
<feature type="compositionally biased region" description="Polar residues" evidence="1">
    <location>
        <begin position="8"/>
        <end position="20"/>
    </location>
</feature>
<sequence length="277" mass="31255">MLIDEKVNSNQKTQESNSKIQKTESSKSVDSSRMSQDSKPKVQNTGSSKSLRPKPIQKPQLKCELCSALSVCIFFQTDLESKGKAFSIMHTLWTQSCHSDQRSSTSWILSVLRRHTRDPIWYLDSGCSRSMTGVKSYLHKYVKQPGPKVVFGDNSSCITEGYGSINYGGVVFIKVAFVNGLKYNLISISQLCDAKYIVHFNENQGTIFNDNKEIVMIAPRRNDVYVLDMSSLTPNGARFFAKASESVNWLWHKRLSHLNFKNINKLAKQNKVLGLPS</sequence>
<feature type="region of interest" description="Disordered" evidence="1">
    <location>
        <begin position="1"/>
        <end position="55"/>
    </location>
</feature>
<evidence type="ECO:0000259" key="3">
    <source>
        <dbReference type="Pfam" id="PF22936"/>
    </source>
</evidence>
<name>A0ABQ5JDL9_9ASTR</name>
<reference evidence="4" key="2">
    <citation type="submission" date="2022-01" db="EMBL/GenBank/DDBJ databases">
        <authorList>
            <person name="Yamashiro T."/>
            <person name="Shiraishi A."/>
            <person name="Satake H."/>
            <person name="Nakayama K."/>
        </authorList>
    </citation>
    <scope>NUCLEOTIDE SEQUENCE</scope>
</reference>
<feature type="domain" description="GAG-pre-integrase" evidence="2">
    <location>
        <begin position="224"/>
        <end position="276"/>
    </location>
</feature>
<evidence type="ECO:0000313" key="4">
    <source>
        <dbReference type="EMBL" id="GJU10251.1"/>
    </source>
</evidence>
<organism evidence="4 5">
    <name type="scientific">Tanacetum coccineum</name>
    <dbReference type="NCBI Taxonomy" id="301880"/>
    <lineage>
        <taxon>Eukaryota</taxon>
        <taxon>Viridiplantae</taxon>
        <taxon>Streptophyta</taxon>
        <taxon>Embryophyta</taxon>
        <taxon>Tracheophyta</taxon>
        <taxon>Spermatophyta</taxon>
        <taxon>Magnoliopsida</taxon>
        <taxon>eudicotyledons</taxon>
        <taxon>Gunneridae</taxon>
        <taxon>Pentapetalae</taxon>
        <taxon>asterids</taxon>
        <taxon>campanulids</taxon>
        <taxon>Asterales</taxon>
        <taxon>Asteraceae</taxon>
        <taxon>Asteroideae</taxon>
        <taxon>Anthemideae</taxon>
        <taxon>Anthemidinae</taxon>
        <taxon>Tanacetum</taxon>
    </lineage>
</organism>
<reference evidence="4" key="1">
    <citation type="journal article" date="2022" name="Int. J. Mol. Sci.">
        <title>Draft Genome of Tanacetum Coccineum: Genomic Comparison of Closely Related Tanacetum-Family Plants.</title>
        <authorList>
            <person name="Yamashiro T."/>
            <person name="Shiraishi A."/>
            <person name="Nakayama K."/>
            <person name="Satake H."/>
        </authorList>
    </citation>
    <scope>NUCLEOTIDE SEQUENCE</scope>
</reference>
<proteinExistence type="predicted"/>
<keyword evidence="5" id="KW-1185">Reference proteome</keyword>
<feature type="domain" description="Retrovirus-related Pol polyprotein from transposon TNT 1-94-like beta-barrel" evidence="3">
    <location>
        <begin position="121"/>
        <end position="196"/>
    </location>
</feature>
<protein>
    <submittedName>
        <fullName evidence="4">Retrovirus-related pol polyprotein from transposon TNT 1-94</fullName>
    </submittedName>
</protein>
<feature type="compositionally biased region" description="Polar residues" evidence="1">
    <location>
        <begin position="28"/>
        <end position="50"/>
    </location>
</feature>
<dbReference type="Pfam" id="PF22936">
    <property type="entry name" value="Pol_BBD"/>
    <property type="match status" value="1"/>
</dbReference>
<gene>
    <name evidence="4" type="ORF">Tco_1132647</name>
</gene>
<dbReference type="Proteomes" id="UP001151760">
    <property type="component" value="Unassembled WGS sequence"/>
</dbReference>
<dbReference type="EMBL" id="BQNB010021805">
    <property type="protein sequence ID" value="GJU10251.1"/>
    <property type="molecule type" value="Genomic_DNA"/>
</dbReference>
<dbReference type="Pfam" id="PF13976">
    <property type="entry name" value="gag_pre-integrs"/>
    <property type="match status" value="1"/>
</dbReference>
<evidence type="ECO:0000259" key="2">
    <source>
        <dbReference type="Pfam" id="PF13976"/>
    </source>
</evidence>
<evidence type="ECO:0000256" key="1">
    <source>
        <dbReference type="SAM" id="MobiDB-lite"/>
    </source>
</evidence>
<evidence type="ECO:0000313" key="5">
    <source>
        <dbReference type="Proteomes" id="UP001151760"/>
    </source>
</evidence>
<dbReference type="InterPro" id="IPR025724">
    <property type="entry name" value="GAG-pre-integrase_dom"/>
</dbReference>